<dbReference type="InterPro" id="IPR050095">
    <property type="entry name" value="ECF_ABC_transporter_ATP-bd"/>
</dbReference>
<dbReference type="GO" id="GO:0016887">
    <property type="term" value="F:ATP hydrolysis activity"/>
    <property type="evidence" value="ECO:0007669"/>
    <property type="project" value="InterPro"/>
</dbReference>
<dbReference type="PROSITE" id="PS50893">
    <property type="entry name" value="ABC_TRANSPORTER_2"/>
    <property type="match status" value="1"/>
</dbReference>
<dbReference type="PANTHER" id="PTHR43553">
    <property type="entry name" value="HEAVY METAL TRANSPORTER"/>
    <property type="match status" value="1"/>
</dbReference>
<evidence type="ECO:0000256" key="1">
    <source>
        <dbReference type="ARBA" id="ARBA00005417"/>
    </source>
</evidence>
<dbReference type="PANTHER" id="PTHR43553:SF24">
    <property type="entry name" value="ENERGY-COUPLING FACTOR TRANSPORTER ATP-BINDING PROTEIN ECFA1"/>
    <property type="match status" value="1"/>
</dbReference>
<dbReference type="CDD" id="cd03225">
    <property type="entry name" value="ABC_cobalt_CbiO_domain1"/>
    <property type="match status" value="1"/>
</dbReference>
<dbReference type="InterPro" id="IPR015856">
    <property type="entry name" value="ABC_transpr_CbiO/EcfA_su"/>
</dbReference>
<dbReference type="GO" id="GO:0042626">
    <property type="term" value="F:ATPase-coupled transmembrane transporter activity"/>
    <property type="evidence" value="ECO:0007669"/>
    <property type="project" value="TreeGrafter"/>
</dbReference>
<evidence type="ECO:0000256" key="4">
    <source>
        <dbReference type="ARBA" id="ARBA00022840"/>
    </source>
</evidence>
<feature type="domain" description="ABC transporter" evidence="5">
    <location>
        <begin position="4"/>
        <end position="217"/>
    </location>
</feature>
<evidence type="ECO:0000313" key="6">
    <source>
        <dbReference type="EMBL" id="OAN45275.1"/>
    </source>
</evidence>
<dbReference type="PROSITE" id="PS00211">
    <property type="entry name" value="ABC_TRANSPORTER_1"/>
    <property type="match status" value="1"/>
</dbReference>
<dbReference type="STRING" id="1437059.A6A05_16930"/>
<keyword evidence="4 6" id="KW-0067">ATP-binding</keyword>
<dbReference type="Proteomes" id="UP000078543">
    <property type="component" value="Unassembled WGS sequence"/>
</dbReference>
<protein>
    <submittedName>
        <fullName evidence="6">Energy-coupling factor ABC transporter ATP-binding protein</fullName>
    </submittedName>
</protein>
<keyword evidence="3" id="KW-0547">Nucleotide-binding</keyword>
<reference evidence="6 7" key="1">
    <citation type="submission" date="2016-04" db="EMBL/GenBank/DDBJ databases">
        <title>Draft genome sequence of freshwater magnetotactic bacteria Magnetospirillum marisnigri SP-1 and Magnetospirillum moscoviense BB-1.</title>
        <authorList>
            <person name="Koziaeva V."/>
            <person name="Dziuba M.V."/>
            <person name="Ivanov T.M."/>
            <person name="Kuznetsov B."/>
            <person name="Grouzdev D.S."/>
        </authorList>
    </citation>
    <scope>NUCLEOTIDE SEQUENCE [LARGE SCALE GENOMIC DNA]</scope>
    <source>
        <strain evidence="6 7">BB-1</strain>
    </source>
</reference>
<evidence type="ECO:0000256" key="2">
    <source>
        <dbReference type="ARBA" id="ARBA00022448"/>
    </source>
</evidence>
<proteinExistence type="inferred from homology"/>
<dbReference type="SUPFAM" id="SSF52540">
    <property type="entry name" value="P-loop containing nucleoside triphosphate hydrolases"/>
    <property type="match status" value="1"/>
</dbReference>
<dbReference type="InterPro" id="IPR003439">
    <property type="entry name" value="ABC_transporter-like_ATP-bd"/>
</dbReference>
<evidence type="ECO:0000256" key="3">
    <source>
        <dbReference type="ARBA" id="ARBA00022741"/>
    </source>
</evidence>
<name>A0A178MB54_9PROT</name>
<comment type="similarity">
    <text evidence="1">Belongs to the ABC transporter superfamily.</text>
</comment>
<evidence type="ECO:0000313" key="7">
    <source>
        <dbReference type="Proteomes" id="UP000078543"/>
    </source>
</evidence>
<dbReference type="EMBL" id="LWQU01000186">
    <property type="protein sequence ID" value="OAN45275.1"/>
    <property type="molecule type" value="Genomic_DNA"/>
</dbReference>
<dbReference type="InterPro" id="IPR017871">
    <property type="entry name" value="ABC_transporter-like_CS"/>
</dbReference>
<comment type="caution">
    <text evidence="6">The sequence shown here is derived from an EMBL/GenBank/DDBJ whole genome shotgun (WGS) entry which is preliminary data.</text>
</comment>
<sequence>MSLFRLEGIHFAYPSGAPVLNGAHFALAAGERVALSGANGSGKTTLFHLMVGLLRPQAGTIEAFGAPRASERDFKEVRAKAGLLFQDSDDQLFCPTVIEDVAFGPMNLGASRAEARAVAVRTLAELGLTDFEDRITHKLSGGQKRLVALATVLAMQPQVLLLDEPTNGLDHDTRARLTAILQGLPQAMMIVSHDGDFIARLATRTVALEGGRLASPL</sequence>
<dbReference type="AlphaFoldDB" id="A0A178MB54"/>
<dbReference type="Pfam" id="PF00005">
    <property type="entry name" value="ABC_tran"/>
    <property type="match status" value="1"/>
</dbReference>
<keyword evidence="7" id="KW-1185">Reference proteome</keyword>
<evidence type="ECO:0000259" key="5">
    <source>
        <dbReference type="PROSITE" id="PS50893"/>
    </source>
</evidence>
<dbReference type="GO" id="GO:0005524">
    <property type="term" value="F:ATP binding"/>
    <property type="evidence" value="ECO:0007669"/>
    <property type="project" value="UniProtKB-KW"/>
</dbReference>
<dbReference type="SMART" id="SM00382">
    <property type="entry name" value="AAA"/>
    <property type="match status" value="1"/>
</dbReference>
<dbReference type="OrthoDB" id="9782163at2"/>
<dbReference type="RefSeq" id="WP_068504240.1">
    <property type="nucleotide sequence ID" value="NZ_LWQU01000186.1"/>
</dbReference>
<organism evidence="6 7">
    <name type="scientific">Magnetospirillum moscoviense</name>
    <dbReference type="NCBI Taxonomy" id="1437059"/>
    <lineage>
        <taxon>Bacteria</taxon>
        <taxon>Pseudomonadati</taxon>
        <taxon>Pseudomonadota</taxon>
        <taxon>Alphaproteobacteria</taxon>
        <taxon>Rhodospirillales</taxon>
        <taxon>Rhodospirillaceae</taxon>
        <taxon>Magnetospirillum</taxon>
    </lineage>
</organism>
<dbReference type="InterPro" id="IPR003593">
    <property type="entry name" value="AAA+_ATPase"/>
</dbReference>
<accession>A0A178MB54</accession>
<dbReference type="InterPro" id="IPR027417">
    <property type="entry name" value="P-loop_NTPase"/>
</dbReference>
<dbReference type="Gene3D" id="3.40.50.300">
    <property type="entry name" value="P-loop containing nucleotide triphosphate hydrolases"/>
    <property type="match status" value="1"/>
</dbReference>
<gene>
    <name evidence="6" type="ORF">A6A05_16930</name>
</gene>
<dbReference type="GO" id="GO:0043190">
    <property type="term" value="C:ATP-binding cassette (ABC) transporter complex"/>
    <property type="evidence" value="ECO:0007669"/>
    <property type="project" value="TreeGrafter"/>
</dbReference>
<keyword evidence="2" id="KW-0813">Transport</keyword>